<proteinExistence type="predicted"/>
<evidence type="ECO:0000313" key="2">
    <source>
        <dbReference type="EMBL" id="KAJ0976233.1"/>
    </source>
</evidence>
<dbReference type="Pfam" id="PF20431">
    <property type="entry name" value="E_motif"/>
    <property type="match status" value="1"/>
</dbReference>
<reference evidence="2" key="1">
    <citation type="submission" date="2021-03" db="EMBL/GenBank/DDBJ databases">
        <authorList>
            <person name="Li Z."/>
            <person name="Yang C."/>
        </authorList>
    </citation>
    <scope>NUCLEOTIDE SEQUENCE</scope>
    <source>
        <strain evidence="2">Dzin_1.0</strain>
        <tissue evidence="2">Leaf</tissue>
    </source>
</reference>
<dbReference type="Proteomes" id="UP001085076">
    <property type="component" value="Miscellaneous, Linkage group lg04"/>
</dbReference>
<dbReference type="GO" id="GO:0008270">
    <property type="term" value="F:zinc ion binding"/>
    <property type="evidence" value="ECO:0007669"/>
    <property type="project" value="InterPro"/>
</dbReference>
<accession>A0A9D5HH55</accession>
<dbReference type="InterPro" id="IPR046960">
    <property type="entry name" value="PPR_At4g14850-like_plant"/>
</dbReference>
<gene>
    <name evidence="2" type="ORF">J5N97_018198</name>
</gene>
<evidence type="ECO:0000259" key="1">
    <source>
        <dbReference type="Pfam" id="PF14432"/>
    </source>
</evidence>
<dbReference type="InterPro" id="IPR032867">
    <property type="entry name" value="DYW_dom"/>
</dbReference>
<organism evidence="2 3">
    <name type="scientific">Dioscorea zingiberensis</name>
    <dbReference type="NCBI Taxonomy" id="325984"/>
    <lineage>
        <taxon>Eukaryota</taxon>
        <taxon>Viridiplantae</taxon>
        <taxon>Streptophyta</taxon>
        <taxon>Embryophyta</taxon>
        <taxon>Tracheophyta</taxon>
        <taxon>Spermatophyta</taxon>
        <taxon>Magnoliopsida</taxon>
        <taxon>Liliopsida</taxon>
        <taxon>Dioscoreales</taxon>
        <taxon>Dioscoreaceae</taxon>
        <taxon>Dioscorea</taxon>
    </lineage>
</organism>
<dbReference type="PANTHER" id="PTHR47926">
    <property type="entry name" value="PENTATRICOPEPTIDE REPEAT-CONTAINING PROTEIN"/>
    <property type="match status" value="1"/>
</dbReference>
<sequence length="237" mass="27476">MKHYTCAVDMLGCTDQLDEAYELSKEFQAEGEDVLLLWSTLLAASRTHRRLDIVAEAEQRLAVFDQDMAGAYVSMSNAYESAGEWNNEVKVWLEMRRKGIRKDPGCSWVEIKDMVYVFYVGEVAQCARGAEVVELLRELEMRMEERGYVGRNVEMVADETEKGMEDMMGIHSERLALGFGLVSVPKWMTIRVMKNLRMCKDCHKRFKMISNIVGRDFVVRDLNRFHHFKAGIRRQDK</sequence>
<dbReference type="Pfam" id="PF14432">
    <property type="entry name" value="DYW_deaminase"/>
    <property type="match status" value="1"/>
</dbReference>
<reference evidence="2" key="2">
    <citation type="journal article" date="2022" name="Hortic Res">
        <title>The genome of Dioscorea zingiberensis sheds light on the biosynthesis, origin and evolution of the medicinally important diosgenin saponins.</title>
        <authorList>
            <person name="Li Y."/>
            <person name="Tan C."/>
            <person name="Li Z."/>
            <person name="Guo J."/>
            <person name="Li S."/>
            <person name="Chen X."/>
            <person name="Wang C."/>
            <person name="Dai X."/>
            <person name="Yang H."/>
            <person name="Song W."/>
            <person name="Hou L."/>
            <person name="Xu J."/>
            <person name="Tong Z."/>
            <person name="Xu A."/>
            <person name="Yuan X."/>
            <person name="Wang W."/>
            <person name="Yang Q."/>
            <person name="Chen L."/>
            <person name="Sun Z."/>
            <person name="Wang K."/>
            <person name="Pan B."/>
            <person name="Chen J."/>
            <person name="Bao Y."/>
            <person name="Liu F."/>
            <person name="Qi X."/>
            <person name="Gang D.R."/>
            <person name="Wen J."/>
            <person name="Li J."/>
        </authorList>
    </citation>
    <scope>NUCLEOTIDE SEQUENCE</scope>
    <source>
        <strain evidence="2">Dzin_1.0</strain>
    </source>
</reference>
<dbReference type="OrthoDB" id="1850776at2759"/>
<keyword evidence="3" id="KW-1185">Reference proteome</keyword>
<dbReference type="AlphaFoldDB" id="A0A9D5HH55"/>
<dbReference type="GO" id="GO:0009451">
    <property type="term" value="P:RNA modification"/>
    <property type="evidence" value="ECO:0007669"/>
    <property type="project" value="InterPro"/>
</dbReference>
<dbReference type="PANTHER" id="PTHR47926:SF368">
    <property type="entry name" value="TETRATRICOPEPTIDE REPEAT-LIKE SUPERFAMILY PROTEIN"/>
    <property type="match status" value="1"/>
</dbReference>
<protein>
    <recommendedName>
        <fullName evidence="1">DYW domain-containing protein</fullName>
    </recommendedName>
</protein>
<dbReference type="InterPro" id="IPR046848">
    <property type="entry name" value="E_motif"/>
</dbReference>
<name>A0A9D5HH55_9LILI</name>
<evidence type="ECO:0000313" key="3">
    <source>
        <dbReference type="Proteomes" id="UP001085076"/>
    </source>
</evidence>
<comment type="caution">
    <text evidence="2">The sequence shown here is derived from an EMBL/GenBank/DDBJ whole genome shotgun (WGS) entry which is preliminary data.</text>
</comment>
<dbReference type="EMBL" id="JAGGNH010000004">
    <property type="protein sequence ID" value="KAJ0976233.1"/>
    <property type="molecule type" value="Genomic_DNA"/>
</dbReference>
<feature type="domain" description="DYW" evidence="1">
    <location>
        <begin position="155"/>
        <end position="232"/>
    </location>
</feature>
<dbReference type="GO" id="GO:0003723">
    <property type="term" value="F:RNA binding"/>
    <property type="evidence" value="ECO:0007669"/>
    <property type="project" value="InterPro"/>
</dbReference>